<dbReference type="VEuPathDB" id="VectorBase:ASIC012104"/>
<organism evidence="1">
    <name type="scientific">Anopheles sinensis</name>
    <name type="common">Mosquito</name>
    <dbReference type="NCBI Taxonomy" id="74873"/>
    <lineage>
        <taxon>Eukaryota</taxon>
        <taxon>Metazoa</taxon>
        <taxon>Ecdysozoa</taxon>
        <taxon>Arthropoda</taxon>
        <taxon>Hexapoda</taxon>
        <taxon>Insecta</taxon>
        <taxon>Pterygota</taxon>
        <taxon>Neoptera</taxon>
        <taxon>Endopterygota</taxon>
        <taxon>Diptera</taxon>
        <taxon>Nematocera</taxon>
        <taxon>Culicoidea</taxon>
        <taxon>Culicidae</taxon>
        <taxon>Anophelinae</taxon>
        <taxon>Anopheles</taxon>
    </lineage>
</organism>
<dbReference type="EMBL" id="ATLV01019471">
    <property type="status" value="NOT_ANNOTATED_CDS"/>
    <property type="molecule type" value="Genomic_DNA"/>
</dbReference>
<reference evidence="2" key="2">
    <citation type="submission" date="2020-05" db="UniProtKB">
        <authorList>
            <consortium name="EnsemblMetazoa"/>
        </authorList>
    </citation>
    <scope>IDENTIFICATION</scope>
</reference>
<name>A0A084W1X0_ANOSI</name>
<proteinExistence type="predicted"/>
<dbReference type="EnsemblMetazoa" id="ASIC012104-RA">
    <property type="protein sequence ID" value="ASIC012104-PA"/>
    <property type="gene ID" value="ASIC012104"/>
</dbReference>
<dbReference type="VEuPathDB" id="VectorBase:ASIS010573"/>
<dbReference type="EMBL" id="KE525272">
    <property type="protein sequence ID" value="KFB44214.1"/>
    <property type="molecule type" value="Genomic_DNA"/>
</dbReference>
<keyword evidence="3" id="KW-1185">Reference proteome</keyword>
<accession>A0A084W1X0</accession>
<dbReference type="OMA" id="CTITNAD"/>
<protein>
    <submittedName>
        <fullName evidence="1 2">Uncharacterized protein</fullName>
    </submittedName>
</protein>
<sequence length="177" mass="19918">MCPSPWRLVQIEFDLRLKRNSAIATKQLAFVTAILATLLVTTCCAHSTPAALFTPYVPVHPLDEGYFPVPRFFHQVETGLVQEHPVIRFLEPQPYRYTANPPYPHEAPHQPAQVYLPEKPFLTYVAPSSSLVAYVPVQRGTQGPWAVPNVFIKGQGYSTNKYVAPAVMQKYLAQDPR</sequence>
<evidence type="ECO:0000313" key="2">
    <source>
        <dbReference type="EnsemblMetazoa" id="ASIC012104-PA"/>
    </source>
</evidence>
<gene>
    <name evidence="1" type="ORF">ZHAS_00012104</name>
</gene>
<evidence type="ECO:0000313" key="1">
    <source>
        <dbReference type="EMBL" id="KFB44214.1"/>
    </source>
</evidence>
<dbReference type="OrthoDB" id="7729794at2759"/>
<dbReference type="Proteomes" id="UP000030765">
    <property type="component" value="Unassembled WGS sequence"/>
</dbReference>
<dbReference type="AlphaFoldDB" id="A0A084W1X0"/>
<reference evidence="1 3" key="1">
    <citation type="journal article" date="2014" name="BMC Genomics">
        <title>Genome sequence of Anopheles sinensis provides insight into genetics basis of mosquito competence for malaria parasites.</title>
        <authorList>
            <person name="Zhou D."/>
            <person name="Zhang D."/>
            <person name="Ding G."/>
            <person name="Shi L."/>
            <person name="Hou Q."/>
            <person name="Ye Y."/>
            <person name="Xu Y."/>
            <person name="Zhou H."/>
            <person name="Xiong C."/>
            <person name="Li S."/>
            <person name="Yu J."/>
            <person name="Hong S."/>
            <person name="Yu X."/>
            <person name="Zou P."/>
            <person name="Chen C."/>
            <person name="Chang X."/>
            <person name="Wang W."/>
            <person name="Lv Y."/>
            <person name="Sun Y."/>
            <person name="Ma L."/>
            <person name="Shen B."/>
            <person name="Zhu C."/>
        </authorList>
    </citation>
    <scope>NUCLEOTIDE SEQUENCE [LARGE SCALE GENOMIC DNA]</scope>
</reference>
<evidence type="ECO:0000313" key="3">
    <source>
        <dbReference type="Proteomes" id="UP000030765"/>
    </source>
</evidence>